<sequence length="187" mass="21470">MFSAKILRSLLVLTCLIHFGCTDIFVSLEEDEELESINFVLDYEAGNSPFTMDENGYLHMTLNTGTWQTIKTIYGYVYRDGSPVNVLKFAWASSHYWYLNDTLGYIVQIGLNDQVQYVAYDTTYITGFSGFEVPCVNGSSYSREDGMVNTVIAPVRSMRGDTMTVFWGFYDDWKSEEIYGEFYVVFD</sequence>
<dbReference type="AlphaFoldDB" id="A0A382SNE8"/>
<evidence type="ECO:0000313" key="1">
    <source>
        <dbReference type="EMBL" id="SVD11444.1"/>
    </source>
</evidence>
<gene>
    <name evidence="1" type="ORF">METZ01_LOCUS364298</name>
</gene>
<organism evidence="1">
    <name type="scientific">marine metagenome</name>
    <dbReference type="NCBI Taxonomy" id="408172"/>
    <lineage>
        <taxon>unclassified sequences</taxon>
        <taxon>metagenomes</taxon>
        <taxon>ecological metagenomes</taxon>
    </lineage>
</organism>
<accession>A0A382SNE8</accession>
<name>A0A382SNE8_9ZZZZ</name>
<reference evidence="1" key="1">
    <citation type="submission" date="2018-05" db="EMBL/GenBank/DDBJ databases">
        <authorList>
            <person name="Lanie J.A."/>
            <person name="Ng W.-L."/>
            <person name="Kazmierczak K.M."/>
            <person name="Andrzejewski T.M."/>
            <person name="Davidsen T.M."/>
            <person name="Wayne K.J."/>
            <person name="Tettelin H."/>
            <person name="Glass J.I."/>
            <person name="Rusch D."/>
            <person name="Podicherti R."/>
            <person name="Tsui H.-C.T."/>
            <person name="Winkler M.E."/>
        </authorList>
    </citation>
    <scope>NUCLEOTIDE SEQUENCE</scope>
</reference>
<proteinExistence type="predicted"/>
<protein>
    <submittedName>
        <fullName evidence="1">Uncharacterized protein</fullName>
    </submittedName>
</protein>
<dbReference type="EMBL" id="UINC01130399">
    <property type="protein sequence ID" value="SVD11444.1"/>
    <property type="molecule type" value="Genomic_DNA"/>
</dbReference>